<dbReference type="RefSeq" id="WP_145246211.1">
    <property type="nucleotide sequence ID" value="NZ_CP036278.1"/>
</dbReference>
<dbReference type="PANTHER" id="PTHR43825:SF5">
    <property type="entry name" value="HYPOTHETICAL TRANSKETOLASE FAMILY PROTEIN"/>
    <property type="match status" value="1"/>
</dbReference>
<evidence type="ECO:0000256" key="1">
    <source>
        <dbReference type="ARBA" id="ARBA00001964"/>
    </source>
</evidence>
<dbReference type="OrthoDB" id="9803371at2"/>
<protein>
    <submittedName>
        <fullName evidence="5">1-deoxy-D-xylulose-5-phosphate synthase</fullName>
        <ecNumber evidence="5">2.2.1.7</ecNumber>
    </submittedName>
</protein>
<accession>A0A518AKV6</accession>
<proteinExistence type="inferred from homology"/>
<evidence type="ECO:0000313" key="5">
    <source>
        <dbReference type="EMBL" id="QDU55341.1"/>
    </source>
</evidence>
<keyword evidence="3" id="KW-0786">Thiamine pyrophosphate</keyword>
<comment type="similarity">
    <text evidence="2">Belongs to the transketolase family.</text>
</comment>
<dbReference type="EMBL" id="CP036278">
    <property type="protein sequence ID" value="QDU55341.1"/>
    <property type="molecule type" value="Genomic_DNA"/>
</dbReference>
<dbReference type="Proteomes" id="UP000315750">
    <property type="component" value="Chromosome"/>
</dbReference>
<organism evidence="5 6">
    <name type="scientific">Aeoliella mucimassa</name>
    <dbReference type="NCBI Taxonomy" id="2527972"/>
    <lineage>
        <taxon>Bacteria</taxon>
        <taxon>Pseudomonadati</taxon>
        <taxon>Planctomycetota</taxon>
        <taxon>Planctomycetia</taxon>
        <taxon>Pirellulales</taxon>
        <taxon>Lacipirellulaceae</taxon>
        <taxon>Aeoliella</taxon>
    </lineage>
</organism>
<keyword evidence="5" id="KW-0808">Transferase</keyword>
<dbReference type="GO" id="GO:0008661">
    <property type="term" value="F:1-deoxy-D-xylulose-5-phosphate synthase activity"/>
    <property type="evidence" value="ECO:0007669"/>
    <property type="project" value="UniProtKB-EC"/>
</dbReference>
<dbReference type="CDD" id="cd07033">
    <property type="entry name" value="TPP_PYR_DXS_TK_like"/>
    <property type="match status" value="1"/>
</dbReference>
<dbReference type="KEGG" id="amuc:Pan181_15300"/>
<dbReference type="InterPro" id="IPR005475">
    <property type="entry name" value="Transketolase-like_Pyr-bd"/>
</dbReference>
<dbReference type="InterPro" id="IPR029061">
    <property type="entry name" value="THDP-binding"/>
</dbReference>
<dbReference type="SMART" id="SM00861">
    <property type="entry name" value="Transket_pyr"/>
    <property type="match status" value="1"/>
</dbReference>
<dbReference type="PANTHER" id="PTHR43825">
    <property type="entry name" value="PYRUVATE DEHYDROGENASE E1 COMPONENT"/>
    <property type="match status" value="1"/>
</dbReference>
<dbReference type="SUPFAM" id="SSF52518">
    <property type="entry name" value="Thiamin diphosphate-binding fold (THDP-binding)"/>
    <property type="match status" value="1"/>
</dbReference>
<comment type="cofactor">
    <cofactor evidence="1">
        <name>thiamine diphosphate</name>
        <dbReference type="ChEBI" id="CHEBI:58937"/>
    </cofactor>
</comment>
<evidence type="ECO:0000256" key="3">
    <source>
        <dbReference type="ARBA" id="ARBA00023052"/>
    </source>
</evidence>
<evidence type="ECO:0000256" key="2">
    <source>
        <dbReference type="ARBA" id="ARBA00007131"/>
    </source>
</evidence>
<keyword evidence="6" id="KW-1185">Reference proteome</keyword>
<dbReference type="EC" id="2.2.1.7" evidence="5"/>
<dbReference type="SUPFAM" id="SSF52922">
    <property type="entry name" value="TK C-terminal domain-like"/>
    <property type="match status" value="1"/>
</dbReference>
<feature type="domain" description="Transketolase-like pyrimidine-binding" evidence="4">
    <location>
        <begin position="1"/>
        <end position="163"/>
    </location>
</feature>
<evidence type="ECO:0000313" key="6">
    <source>
        <dbReference type="Proteomes" id="UP000315750"/>
    </source>
</evidence>
<dbReference type="InterPro" id="IPR051157">
    <property type="entry name" value="PDH/Transketolase"/>
</dbReference>
<name>A0A518AKV6_9BACT</name>
<dbReference type="Pfam" id="PF02779">
    <property type="entry name" value="Transket_pyr"/>
    <property type="match status" value="1"/>
</dbReference>
<dbReference type="InterPro" id="IPR009014">
    <property type="entry name" value="Transketo_C/PFOR_II"/>
</dbReference>
<dbReference type="FunFam" id="3.40.50.970:FF:000129">
    <property type="entry name" value="Transketolase"/>
    <property type="match status" value="1"/>
</dbReference>
<dbReference type="Gene3D" id="3.40.50.970">
    <property type="match status" value="1"/>
</dbReference>
<sequence length="317" mass="33356">MRTTFIDTLTEMAAADPRVTLVTGDLGFGVVQKFAERFPNQFVNAGVAEQNMTGLATGMALSGRIVFTYSIANFPTLRPLEQIRNDAAYHNANVVVVAVGGGMSYGAFGMTHHATEDIAILRSLPNMKVVAPGDPAETSAATKKVGSGIGPTYLRLGRAGEPMVHTGPIDWQLGKALTTRDGNDATIIATGAMLATAASAADQLTETHGLKVRVLSMHTIKPLDSDAVVKAAEETGTIVTLEEHSILGGLGGAVAEVLCEACVPGVKFQRIGLPSEYITEVGNQDYLREFHGLDVETVAAKLAALLQQQPSTKRLAA</sequence>
<dbReference type="Pfam" id="PF02780">
    <property type="entry name" value="Transketolase_C"/>
    <property type="match status" value="1"/>
</dbReference>
<dbReference type="InterPro" id="IPR033248">
    <property type="entry name" value="Transketolase_C"/>
</dbReference>
<gene>
    <name evidence="5" type="primary">dxs_2</name>
    <name evidence="5" type="ORF">Pan181_15300</name>
</gene>
<evidence type="ECO:0000259" key="4">
    <source>
        <dbReference type="SMART" id="SM00861"/>
    </source>
</evidence>
<dbReference type="Gene3D" id="3.40.50.920">
    <property type="match status" value="1"/>
</dbReference>
<dbReference type="AlphaFoldDB" id="A0A518AKV6"/>
<reference evidence="5 6" key="1">
    <citation type="submission" date="2019-02" db="EMBL/GenBank/DDBJ databases">
        <title>Deep-cultivation of Planctomycetes and their phenomic and genomic characterization uncovers novel biology.</title>
        <authorList>
            <person name="Wiegand S."/>
            <person name="Jogler M."/>
            <person name="Boedeker C."/>
            <person name="Pinto D."/>
            <person name="Vollmers J."/>
            <person name="Rivas-Marin E."/>
            <person name="Kohn T."/>
            <person name="Peeters S.H."/>
            <person name="Heuer A."/>
            <person name="Rast P."/>
            <person name="Oberbeckmann S."/>
            <person name="Bunk B."/>
            <person name="Jeske O."/>
            <person name="Meyerdierks A."/>
            <person name="Storesund J.E."/>
            <person name="Kallscheuer N."/>
            <person name="Luecker S."/>
            <person name="Lage O.M."/>
            <person name="Pohl T."/>
            <person name="Merkel B.J."/>
            <person name="Hornburger P."/>
            <person name="Mueller R.-W."/>
            <person name="Bruemmer F."/>
            <person name="Labrenz M."/>
            <person name="Spormann A.M."/>
            <person name="Op den Camp H."/>
            <person name="Overmann J."/>
            <person name="Amann R."/>
            <person name="Jetten M.S.M."/>
            <person name="Mascher T."/>
            <person name="Medema M.H."/>
            <person name="Devos D.P."/>
            <person name="Kaster A.-K."/>
            <person name="Ovreas L."/>
            <person name="Rohde M."/>
            <person name="Galperin M.Y."/>
            <person name="Jogler C."/>
        </authorList>
    </citation>
    <scope>NUCLEOTIDE SEQUENCE [LARGE SCALE GENOMIC DNA]</scope>
    <source>
        <strain evidence="5 6">Pan181</strain>
    </source>
</reference>